<proteinExistence type="predicted"/>
<dbReference type="SUPFAM" id="SSF51735">
    <property type="entry name" value="NAD(P)-binding Rossmann-fold domains"/>
    <property type="match status" value="1"/>
</dbReference>
<comment type="caution">
    <text evidence="3">The sequence shown here is derived from an EMBL/GenBank/DDBJ whole genome shotgun (WGS) entry which is preliminary data.</text>
</comment>
<dbReference type="OrthoDB" id="9801186at2"/>
<dbReference type="Gene3D" id="3.90.180.10">
    <property type="entry name" value="Medium-chain alcohol dehydrogenases, catalytic domain"/>
    <property type="match status" value="1"/>
</dbReference>
<dbReference type="AlphaFoldDB" id="A0A316TFT6"/>
<dbReference type="SMART" id="SM00829">
    <property type="entry name" value="PKS_ER"/>
    <property type="match status" value="1"/>
</dbReference>
<feature type="domain" description="Enoyl reductase (ER)" evidence="2">
    <location>
        <begin position="10"/>
        <end position="331"/>
    </location>
</feature>
<evidence type="ECO:0000256" key="1">
    <source>
        <dbReference type="ARBA" id="ARBA00023002"/>
    </source>
</evidence>
<dbReference type="PANTHER" id="PTHR44054">
    <property type="entry name" value="SYNAPTIC VESICLE MEMBRANE PROTEIN VAT-1 HOMOLOG-LIKE"/>
    <property type="match status" value="1"/>
</dbReference>
<dbReference type="GO" id="GO:0008270">
    <property type="term" value="F:zinc ion binding"/>
    <property type="evidence" value="ECO:0007669"/>
    <property type="project" value="InterPro"/>
</dbReference>
<dbReference type="EMBL" id="QGDD01000003">
    <property type="protein sequence ID" value="PWN03280.1"/>
    <property type="molecule type" value="Genomic_DNA"/>
</dbReference>
<protein>
    <submittedName>
        <fullName evidence="3">Oxidoreductase</fullName>
    </submittedName>
</protein>
<dbReference type="InterPro" id="IPR013154">
    <property type="entry name" value="ADH-like_N"/>
</dbReference>
<dbReference type="InterPro" id="IPR011032">
    <property type="entry name" value="GroES-like_sf"/>
</dbReference>
<dbReference type="InterPro" id="IPR020843">
    <property type="entry name" value="ER"/>
</dbReference>
<evidence type="ECO:0000313" key="4">
    <source>
        <dbReference type="Proteomes" id="UP000245507"/>
    </source>
</evidence>
<name>A0A316TFT6_9ACTN</name>
<keyword evidence="4" id="KW-1185">Reference proteome</keyword>
<dbReference type="Pfam" id="PF13602">
    <property type="entry name" value="ADH_zinc_N_2"/>
    <property type="match status" value="1"/>
</dbReference>
<evidence type="ECO:0000259" key="2">
    <source>
        <dbReference type="SMART" id="SM00829"/>
    </source>
</evidence>
<dbReference type="PROSITE" id="PS01162">
    <property type="entry name" value="QOR_ZETA_CRYSTAL"/>
    <property type="match status" value="1"/>
</dbReference>
<dbReference type="Pfam" id="PF08240">
    <property type="entry name" value="ADH_N"/>
    <property type="match status" value="1"/>
</dbReference>
<dbReference type="InterPro" id="IPR052100">
    <property type="entry name" value="SV-ATPase_mito-regulator"/>
</dbReference>
<accession>A0A316TFT6</accession>
<dbReference type="PANTHER" id="PTHR44054:SF1">
    <property type="entry name" value="SYNAPTIC VESICLE MEMBRANE PROTEIN VAT-1 HOMOLOG"/>
    <property type="match status" value="1"/>
</dbReference>
<sequence length="333" mass="35070">MRAVVITRHGGPEVLKVEERPDPAPPGPGQVTVDVRAAGVNFADTMARVGFYPDAPKVPSVVGYEVAGVVSAVGDDVEEVAVGDRVLAGTRFGGYAERVVVGARDVVPLDERLGFEQGAAIPVNYATAWAGLVRYGSLQPGERVLLHAAAGGVGIAATQIAKSVGAEVHGTASPGKHDSIRGFGVDVAHDYTRSGWHRDLPPFDLVMDAIGGPSFRTSYDLLRPGGRLVAFGAASVMDGAGRNLLQAAKTMIRMPRFNLVKQMSVSKAVIGLNMLALWDDAGTLEPWTAPLLPMIEDGTVQPVVAEAFPFERAGDAHLMLAERRNVGKVVLVP</sequence>
<dbReference type="InterPro" id="IPR036291">
    <property type="entry name" value="NAD(P)-bd_dom_sf"/>
</dbReference>
<keyword evidence="1" id="KW-0560">Oxidoreductase</keyword>
<organism evidence="3 4">
    <name type="scientific">Nocardioides silvaticus</name>
    <dbReference type="NCBI Taxonomy" id="2201891"/>
    <lineage>
        <taxon>Bacteria</taxon>
        <taxon>Bacillati</taxon>
        <taxon>Actinomycetota</taxon>
        <taxon>Actinomycetes</taxon>
        <taxon>Propionibacteriales</taxon>
        <taxon>Nocardioidaceae</taxon>
        <taxon>Nocardioides</taxon>
    </lineage>
</organism>
<dbReference type="RefSeq" id="WP_109693369.1">
    <property type="nucleotide sequence ID" value="NZ_QGDD01000003.1"/>
</dbReference>
<gene>
    <name evidence="3" type="ORF">DJ010_09195</name>
</gene>
<dbReference type="Gene3D" id="3.40.50.720">
    <property type="entry name" value="NAD(P)-binding Rossmann-like Domain"/>
    <property type="match status" value="1"/>
</dbReference>
<dbReference type="SUPFAM" id="SSF50129">
    <property type="entry name" value="GroES-like"/>
    <property type="match status" value="1"/>
</dbReference>
<dbReference type="InterPro" id="IPR002364">
    <property type="entry name" value="Quin_OxRdtase/zeta-crystal_CS"/>
</dbReference>
<evidence type="ECO:0000313" key="3">
    <source>
        <dbReference type="EMBL" id="PWN03280.1"/>
    </source>
</evidence>
<dbReference type="Proteomes" id="UP000245507">
    <property type="component" value="Unassembled WGS sequence"/>
</dbReference>
<dbReference type="GO" id="GO:0016491">
    <property type="term" value="F:oxidoreductase activity"/>
    <property type="evidence" value="ECO:0007669"/>
    <property type="project" value="UniProtKB-KW"/>
</dbReference>
<reference evidence="3 4" key="1">
    <citation type="submission" date="2018-05" db="EMBL/GenBank/DDBJ databases">
        <title>Nocardioides silvaticus genome.</title>
        <authorList>
            <person name="Li C."/>
            <person name="Wang G."/>
        </authorList>
    </citation>
    <scope>NUCLEOTIDE SEQUENCE [LARGE SCALE GENOMIC DNA]</scope>
    <source>
        <strain evidence="3 4">CCTCC AB 2018079</strain>
    </source>
</reference>